<accession>A0A5S5CZU9</accession>
<feature type="transmembrane region" description="Helical" evidence="1">
    <location>
        <begin position="58"/>
        <end position="86"/>
    </location>
</feature>
<dbReference type="Proteomes" id="UP000322499">
    <property type="component" value="Unassembled WGS sequence"/>
</dbReference>
<evidence type="ECO:0000256" key="1">
    <source>
        <dbReference type="SAM" id="Phobius"/>
    </source>
</evidence>
<protein>
    <submittedName>
        <fullName evidence="3">Ion channel</fullName>
    </submittedName>
</protein>
<evidence type="ECO:0000313" key="3">
    <source>
        <dbReference type="EMBL" id="TYP88604.1"/>
    </source>
</evidence>
<sequence length="329" mass="34299">MADTLLIVAGVLLVLAVYGDALATTLTVGGAGPLTRTVLARLWRLLLGLHRPDSSSKLLTGAGAGLLFTTVLLWVAGIWAGWTLVFAGSDTVVDAQTSLPAGFADVAYYAGFTVFTLGVGDFTASDPAGRFVTALASFGGLFLITLAITYLLSVIGAVVERRAIAVRINALGRSSGEIVAKGWNGSSFSSAFVQQLVALTGQLSTTAEQHLAYPVLHYFRSGQPNTAAPVAVGRLDDAMLLLRAGVAPDARPDDSAVDPVRDVIARYLETASATSTAAPAGTPPAPDLAALRAAGIPAVTDEEFARAAEDEEPRRRLLHQLVKSNGWSW</sequence>
<organism evidence="3 4">
    <name type="scientific">Blastococcus xanthinilyticus</name>
    <dbReference type="NCBI Taxonomy" id="1564164"/>
    <lineage>
        <taxon>Bacteria</taxon>
        <taxon>Bacillati</taxon>
        <taxon>Actinomycetota</taxon>
        <taxon>Actinomycetes</taxon>
        <taxon>Geodermatophilales</taxon>
        <taxon>Geodermatophilaceae</taxon>
        <taxon>Blastococcus</taxon>
    </lineage>
</organism>
<dbReference type="SUPFAM" id="SSF81324">
    <property type="entry name" value="Voltage-gated potassium channels"/>
    <property type="match status" value="1"/>
</dbReference>
<feature type="transmembrane region" description="Helical" evidence="1">
    <location>
        <begin position="131"/>
        <end position="152"/>
    </location>
</feature>
<reference evidence="3 4" key="1">
    <citation type="submission" date="2019-07" db="EMBL/GenBank/DDBJ databases">
        <title>Genomic Encyclopedia of Archaeal and Bacterial Type Strains, Phase II (KMG-II): from individual species to whole genera.</title>
        <authorList>
            <person name="Goeker M."/>
        </authorList>
    </citation>
    <scope>NUCLEOTIDE SEQUENCE [LARGE SCALE GENOMIC DNA]</scope>
    <source>
        <strain evidence="3 4">DSM 46842</strain>
    </source>
</reference>
<proteinExistence type="predicted"/>
<dbReference type="RefSeq" id="WP_166532711.1">
    <property type="nucleotide sequence ID" value="NZ_VNHW01000004.1"/>
</dbReference>
<keyword evidence="1" id="KW-0812">Transmembrane</keyword>
<gene>
    <name evidence="3" type="ORF">BD833_104312</name>
</gene>
<dbReference type="Pfam" id="PF07885">
    <property type="entry name" value="Ion_trans_2"/>
    <property type="match status" value="1"/>
</dbReference>
<keyword evidence="1" id="KW-1133">Transmembrane helix</keyword>
<dbReference type="EMBL" id="VNHW01000004">
    <property type="protein sequence ID" value="TYP88604.1"/>
    <property type="molecule type" value="Genomic_DNA"/>
</dbReference>
<evidence type="ECO:0000259" key="2">
    <source>
        <dbReference type="Pfam" id="PF07885"/>
    </source>
</evidence>
<feature type="domain" description="Potassium channel" evidence="2">
    <location>
        <begin position="84"/>
        <end position="155"/>
    </location>
</feature>
<feature type="transmembrane region" description="Helical" evidence="1">
    <location>
        <begin position="106"/>
        <end position="124"/>
    </location>
</feature>
<comment type="caution">
    <text evidence="3">The sequence shown here is derived from an EMBL/GenBank/DDBJ whole genome shotgun (WGS) entry which is preliminary data.</text>
</comment>
<dbReference type="Gene3D" id="1.10.287.70">
    <property type="match status" value="1"/>
</dbReference>
<dbReference type="InterPro" id="IPR013099">
    <property type="entry name" value="K_chnl_dom"/>
</dbReference>
<evidence type="ECO:0000313" key="4">
    <source>
        <dbReference type="Proteomes" id="UP000322499"/>
    </source>
</evidence>
<name>A0A5S5CZU9_9ACTN</name>
<dbReference type="AlphaFoldDB" id="A0A5S5CZU9"/>
<keyword evidence="4" id="KW-1185">Reference proteome</keyword>
<keyword evidence="1" id="KW-0472">Membrane</keyword>